<accession>W7QIS8</accession>
<dbReference type="PROSITE" id="PS51257">
    <property type="entry name" value="PROKAR_LIPOPROTEIN"/>
    <property type="match status" value="1"/>
</dbReference>
<dbReference type="AlphaFoldDB" id="W7QIS8"/>
<dbReference type="EMBL" id="ARZY01000035">
    <property type="protein sequence ID" value="EWH08847.1"/>
    <property type="molecule type" value="Genomic_DNA"/>
</dbReference>
<proteinExistence type="predicted"/>
<dbReference type="Pfam" id="PF15892">
    <property type="entry name" value="BNR_4"/>
    <property type="match status" value="1"/>
</dbReference>
<dbReference type="PATRIC" id="fig|1328313.3.peg.3129"/>
<protein>
    <recommendedName>
        <fullName evidence="4">BNR repeat-containing family member</fullName>
    </recommendedName>
</protein>
<keyword evidence="1" id="KW-0732">Signal</keyword>
<dbReference type="STRING" id="1328313.DS2_15349"/>
<dbReference type="eggNOG" id="ENOG5032IR7">
    <property type="taxonomic scope" value="Bacteria"/>
</dbReference>
<reference evidence="2 3" key="1">
    <citation type="journal article" date="2014" name="Genome Announc.">
        <title>Draft Genome Sequence of the Agar-Degrading Bacterium Catenovulum sp. Strain DS-2, Isolated from Intestines of Haliotis diversicolor.</title>
        <authorList>
            <person name="Shan D."/>
            <person name="Li X."/>
            <person name="Gu Z."/>
            <person name="Wei G."/>
            <person name="Gao Z."/>
            <person name="Shao Z."/>
        </authorList>
    </citation>
    <scope>NUCLEOTIDE SEQUENCE [LARGE SCALE GENOMIC DNA]</scope>
    <source>
        <strain evidence="2 3">DS-2</strain>
    </source>
</reference>
<sequence length="528" mass="59969">MQKFKQSKLKVACLSSLKSLVAITVLTACSATNNTPPTATLENNQAGLVVLESQTKITDGALHFDGKKLNHKTFENPSKGPEYDYFFGKNISAHGDAVKPYKHYVFMTWYKGGKDNRNVMLSRLNTKTGKVKTIEFPHQHTGFRGDPLVGESHNTIGLAVSPLNGTIHMVYDMHAYRDDDENGRFKGRFVNDFFRYSYSVPGAADVSDEEFTLAQFVKDTSEVSEGPDDYKHLTMTGDLADKDNFVALTYPKFYTTTDGTLIHYMRWGGNNNGAYYFNKYDAEKQKWTRFTPFNHKDQKTHGHPYNWGLYGYMKYLNGKLRVSFQQRSADNNDRYKYQNGVYYAYSDHPDGMGEWKNHKGEPMTWPLVNSDEIKVFEPGDYMTHQEPNSVYIVGGFDWTVTENEDIHIISKARSTDRKRPDYEEVAIHAYKPAGASEFKISTDFTGGDSIYTAGDDIFIIGLKNGYPYVEKAKGGTNDFVPMYQQKGGTQFDHGTIHIKNGKAYYYLMERGEGSSLPLYLQIIDLGIN</sequence>
<evidence type="ECO:0008006" key="4">
    <source>
        <dbReference type="Google" id="ProtNLM"/>
    </source>
</evidence>
<dbReference type="Proteomes" id="UP000019276">
    <property type="component" value="Unassembled WGS sequence"/>
</dbReference>
<gene>
    <name evidence="2" type="ORF">DS2_15349</name>
</gene>
<keyword evidence="3" id="KW-1185">Reference proteome</keyword>
<feature type="chain" id="PRO_5004901346" description="BNR repeat-containing family member" evidence="1">
    <location>
        <begin position="31"/>
        <end position="528"/>
    </location>
</feature>
<evidence type="ECO:0000256" key="1">
    <source>
        <dbReference type="SAM" id="SignalP"/>
    </source>
</evidence>
<evidence type="ECO:0000313" key="3">
    <source>
        <dbReference type="Proteomes" id="UP000019276"/>
    </source>
</evidence>
<comment type="caution">
    <text evidence="2">The sequence shown here is derived from an EMBL/GenBank/DDBJ whole genome shotgun (WGS) entry which is preliminary data.</text>
</comment>
<feature type="signal peptide" evidence="1">
    <location>
        <begin position="1"/>
        <end position="30"/>
    </location>
</feature>
<dbReference type="RefSeq" id="WP_235188628.1">
    <property type="nucleotide sequence ID" value="NZ_ARZY01000035.1"/>
</dbReference>
<evidence type="ECO:0000313" key="2">
    <source>
        <dbReference type="EMBL" id="EWH08847.1"/>
    </source>
</evidence>
<name>W7QIS8_9ALTE</name>
<organism evidence="2 3">
    <name type="scientific">Catenovulum agarivorans DS-2</name>
    <dbReference type="NCBI Taxonomy" id="1328313"/>
    <lineage>
        <taxon>Bacteria</taxon>
        <taxon>Pseudomonadati</taxon>
        <taxon>Pseudomonadota</taxon>
        <taxon>Gammaproteobacteria</taxon>
        <taxon>Alteromonadales</taxon>
        <taxon>Alteromonadaceae</taxon>
        <taxon>Catenovulum</taxon>
    </lineage>
</organism>